<keyword evidence="7" id="KW-0436">Ligase</keyword>
<feature type="domain" description="O-antigen ligase-related" evidence="6">
    <location>
        <begin position="258"/>
        <end position="399"/>
    </location>
</feature>
<comment type="subcellular location">
    <subcellularLocation>
        <location evidence="1">Membrane</location>
        <topology evidence="1">Multi-pass membrane protein</topology>
    </subcellularLocation>
</comment>
<dbReference type="Proteomes" id="UP000705867">
    <property type="component" value="Unassembled WGS sequence"/>
</dbReference>
<evidence type="ECO:0000259" key="6">
    <source>
        <dbReference type="Pfam" id="PF04932"/>
    </source>
</evidence>
<evidence type="ECO:0000256" key="5">
    <source>
        <dbReference type="SAM" id="Phobius"/>
    </source>
</evidence>
<gene>
    <name evidence="7" type="ORF">K8I29_19350</name>
</gene>
<feature type="transmembrane region" description="Helical" evidence="5">
    <location>
        <begin position="140"/>
        <end position="160"/>
    </location>
</feature>
<evidence type="ECO:0000256" key="3">
    <source>
        <dbReference type="ARBA" id="ARBA00022989"/>
    </source>
</evidence>
<feature type="transmembrane region" description="Helical" evidence="5">
    <location>
        <begin position="257"/>
        <end position="285"/>
    </location>
</feature>
<keyword evidence="2 5" id="KW-0812">Transmembrane</keyword>
<dbReference type="Pfam" id="PF04932">
    <property type="entry name" value="Wzy_C"/>
    <property type="match status" value="1"/>
</dbReference>
<feature type="transmembrane region" description="Helical" evidence="5">
    <location>
        <begin position="20"/>
        <end position="53"/>
    </location>
</feature>
<feature type="transmembrane region" description="Helical" evidence="5">
    <location>
        <begin position="351"/>
        <end position="370"/>
    </location>
</feature>
<feature type="transmembrane region" description="Helical" evidence="5">
    <location>
        <begin position="446"/>
        <end position="465"/>
    </location>
</feature>
<evidence type="ECO:0000256" key="1">
    <source>
        <dbReference type="ARBA" id="ARBA00004141"/>
    </source>
</evidence>
<protein>
    <submittedName>
        <fullName evidence="7">O-antigen ligase family protein</fullName>
    </submittedName>
</protein>
<feature type="transmembrane region" description="Helical" evidence="5">
    <location>
        <begin position="172"/>
        <end position="191"/>
    </location>
</feature>
<proteinExistence type="predicted"/>
<comment type="caution">
    <text evidence="7">The sequence shown here is derived from an EMBL/GenBank/DDBJ whole genome shotgun (WGS) entry which is preliminary data.</text>
</comment>
<feature type="transmembrane region" description="Helical" evidence="5">
    <location>
        <begin position="223"/>
        <end position="245"/>
    </location>
</feature>
<keyword evidence="4 5" id="KW-0472">Membrane</keyword>
<feature type="transmembrane region" description="Helical" evidence="5">
    <location>
        <begin position="115"/>
        <end position="134"/>
    </location>
</feature>
<dbReference type="PANTHER" id="PTHR37422:SF13">
    <property type="entry name" value="LIPOPOLYSACCHARIDE BIOSYNTHESIS PROTEIN PA4999-RELATED"/>
    <property type="match status" value="1"/>
</dbReference>
<keyword evidence="3 5" id="KW-1133">Transmembrane helix</keyword>
<name>A0A953M3M4_9BACT</name>
<feature type="transmembrane region" description="Helical" evidence="5">
    <location>
        <begin position="424"/>
        <end position="440"/>
    </location>
</feature>
<dbReference type="EMBL" id="JAIOIV010000150">
    <property type="protein sequence ID" value="MBZ0158359.1"/>
    <property type="molecule type" value="Genomic_DNA"/>
</dbReference>
<feature type="transmembrane region" description="Helical" evidence="5">
    <location>
        <begin position="60"/>
        <end position="78"/>
    </location>
</feature>
<reference evidence="7" key="1">
    <citation type="journal article" date="2021" name="bioRxiv">
        <title>Unraveling nitrogen, sulfur and carbon metabolic pathways and microbial community transcriptional responses to substrate deprivation and toxicity stresses in a bioreactor mimicking anoxic brackish coastal sediment conditions.</title>
        <authorList>
            <person name="Martins P.D."/>
            <person name="Echeveste M.J."/>
            <person name="Arshad A."/>
            <person name="Kurth J."/>
            <person name="Ouboter H."/>
            <person name="Jetten M.S.M."/>
            <person name="Welte C.U."/>
        </authorList>
    </citation>
    <scope>NUCLEOTIDE SEQUENCE</scope>
    <source>
        <strain evidence="7">MAG_39</strain>
    </source>
</reference>
<organism evidence="7 8">
    <name type="scientific">Candidatus Nitrobium versatile</name>
    <dbReference type="NCBI Taxonomy" id="2884831"/>
    <lineage>
        <taxon>Bacteria</taxon>
        <taxon>Pseudomonadati</taxon>
        <taxon>Nitrospirota</taxon>
        <taxon>Nitrospiria</taxon>
        <taxon>Nitrospirales</taxon>
        <taxon>Nitrospiraceae</taxon>
        <taxon>Candidatus Nitrobium</taxon>
    </lineage>
</organism>
<dbReference type="InterPro" id="IPR051533">
    <property type="entry name" value="WaaL-like"/>
</dbReference>
<evidence type="ECO:0000256" key="2">
    <source>
        <dbReference type="ARBA" id="ARBA00022692"/>
    </source>
</evidence>
<dbReference type="InterPro" id="IPR007016">
    <property type="entry name" value="O-antigen_ligase-rel_domated"/>
</dbReference>
<dbReference type="PANTHER" id="PTHR37422">
    <property type="entry name" value="TEICHURONIC ACID BIOSYNTHESIS PROTEIN TUAE"/>
    <property type="match status" value="1"/>
</dbReference>
<feature type="transmembrane region" description="Helical" evidence="5">
    <location>
        <begin position="382"/>
        <end position="403"/>
    </location>
</feature>
<dbReference type="AlphaFoldDB" id="A0A953M3M4"/>
<evidence type="ECO:0000313" key="7">
    <source>
        <dbReference type="EMBL" id="MBZ0158359.1"/>
    </source>
</evidence>
<feature type="transmembrane region" description="Helical" evidence="5">
    <location>
        <begin position="297"/>
        <end position="314"/>
    </location>
</feature>
<feature type="transmembrane region" description="Helical" evidence="5">
    <location>
        <begin position="84"/>
        <end position="103"/>
    </location>
</feature>
<dbReference type="GO" id="GO:0016874">
    <property type="term" value="F:ligase activity"/>
    <property type="evidence" value="ECO:0007669"/>
    <property type="project" value="UniProtKB-KW"/>
</dbReference>
<evidence type="ECO:0000256" key="4">
    <source>
        <dbReference type="ARBA" id="ARBA00023136"/>
    </source>
</evidence>
<reference evidence="7" key="2">
    <citation type="submission" date="2021-08" db="EMBL/GenBank/DDBJ databases">
        <authorList>
            <person name="Dalcin Martins P."/>
        </authorList>
    </citation>
    <scope>NUCLEOTIDE SEQUENCE</scope>
    <source>
        <strain evidence="7">MAG_39</strain>
    </source>
</reference>
<accession>A0A953M3M4</accession>
<sequence length="481" mass="54385">MKDMTGHAGLVPERLPALRWGLFALAGTGISAVSLASPGVALLLCVLAAVFFLSIAKPHLPYFLVIPLMSFISIEFRLWGDPKFFFNLAEPLVLFCFLAWWTARGAGLVKPYRQTDGDLPILLLLLWGWASIVWSSERLFGTYYMIMFSVGVCLFFLTVAHLDTLRRIKGALVFFVGMGTVNALMCFYSLLSHDTVEETIYHTSEHFVLYLFNPEAMLRGQGFLHPLATAYYLSLTLMVLFGFLYTTRSYKRLLLSLLSFVVFVAMLTTLSKGPLLSLLFGLAVFTLMNAKMKKNALISWVLILSLVVVGFALSRVPTDDFEKALDYTSKTSTQTKDESSSLGSRIRRWKVGVYALFETYGMGTGSGGFYSYIRPDFAFDNVYVHILVDYGFIGMWLYLWFLAAAARRFIDTYRKCTREHFRKWMQIYIAGFATLLLNGVTSLTQAFLPIWFYIGIGYAFVHVIARESREENENGKVVCQA</sequence>
<evidence type="ECO:0000313" key="8">
    <source>
        <dbReference type="Proteomes" id="UP000705867"/>
    </source>
</evidence>
<dbReference type="GO" id="GO:0016020">
    <property type="term" value="C:membrane"/>
    <property type="evidence" value="ECO:0007669"/>
    <property type="project" value="UniProtKB-SubCell"/>
</dbReference>